<accession>A0A0T5VNI0</accession>
<feature type="transmembrane region" description="Helical" evidence="1">
    <location>
        <begin position="111"/>
        <end position="130"/>
    </location>
</feature>
<keyword evidence="1" id="KW-0812">Transmembrane</keyword>
<feature type="transmembrane region" description="Helical" evidence="1">
    <location>
        <begin position="156"/>
        <end position="175"/>
    </location>
</feature>
<gene>
    <name evidence="2" type="ORF">ASU31_13870</name>
</gene>
<sequence>MEIKITTNQILKVLQILSWIIFMGLCVEAGGVIVNTIITTFINPQGVKNFWDGADYLSSVYKFDQGYFLVITLVMIIVAVLKTIMFYLIVKLFIDKKLSISKPFSLELKHFILIQVFLALGIGFFAHLGYNYTVWLTEQGVMDANLRSLNMDGADVWFFMAVVLFIIVQVVNRGIEIQQENDLTI</sequence>
<keyword evidence="3" id="KW-1185">Reference proteome</keyword>
<keyword evidence="1" id="KW-1133">Transmembrane helix</keyword>
<organism evidence="2 3">
    <name type="scientific">Pedobacter ginsenosidimutans</name>
    <dbReference type="NCBI Taxonomy" id="687842"/>
    <lineage>
        <taxon>Bacteria</taxon>
        <taxon>Pseudomonadati</taxon>
        <taxon>Bacteroidota</taxon>
        <taxon>Sphingobacteriia</taxon>
        <taxon>Sphingobacteriales</taxon>
        <taxon>Sphingobacteriaceae</taxon>
        <taxon>Pedobacter</taxon>
    </lineage>
</organism>
<dbReference type="STRING" id="687842.ASU31_13870"/>
<dbReference type="OrthoDB" id="672524at2"/>
<proteinExistence type="predicted"/>
<evidence type="ECO:0000313" key="3">
    <source>
        <dbReference type="Proteomes" id="UP000051950"/>
    </source>
</evidence>
<feature type="transmembrane region" description="Helical" evidence="1">
    <location>
        <begin position="20"/>
        <end position="42"/>
    </location>
</feature>
<keyword evidence="1" id="KW-0472">Membrane</keyword>
<dbReference type="EMBL" id="LMZQ01000009">
    <property type="protein sequence ID" value="KRT15438.1"/>
    <property type="molecule type" value="Genomic_DNA"/>
</dbReference>
<evidence type="ECO:0008006" key="4">
    <source>
        <dbReference type="Google" id="ProtNLM"/>
    </source>
</evidence>
<dbReference type="RefSeq" id="WP_057932892.1">
    <property type="nucleotide sequence ID" value="NZ_LMZQ01000009.1"/>
</dbReference>
<protein>
    <recommendedName>
        <fullName evidence="4">DUF2975 domain-containing protein</fullName>
    </recommendedName>
</protein>
<reference evidence="2 3" key="1">
    <citation type="submission" date="2015-11" db="EMBL/GenBank/DDBJ databases">
        <title>Sequence of Pedobacter ginsenosidimutans.</title>
        <authorList>
            <person name="Carson E."/>
            <person name="Keyser V."/>
            <person name="Newman J."/>
            <person name="Miller J."/>
        </authorList>
    </citation>
    <scope>NUCLEOTIDE SEQUENCE [LARGE SCALE GENOMIC DNA]</scope>
    <source>
        <strain evidence="2 3">KACC 14530</strain>
    </source>
</reference>
<name>A0A0T5VNI0_9SPHI</name>
<evidence type="ECO:0000313" key="2">
    <source>
        <dbReference type="EMBL" id="KRT15438.1"/>
    </source>
</evidence>
<comment type="caution">
    <text evidence="2">The sequence shown here is derived from an EMBL/GenBank/DDBJ whole genome shotgun (WGS) entry which is preliminary data.</text>
</comment>
<feature type="transmembrane region" description="Helical" evidence="1">
    <location>
        <begin position="67"/>
        <end position="90"/>
    </location>
</feature>
<evidence type="ECO:0000256" key="1">
    <source>
        <dbReference type="SAM" id="Phobius"/>
    </source>
</evidence>
<dbReference type="AlphaFoldDB" id="A0A0T5VNI0"/>
<dbReference type="Proteomes" id="UP000051950">
    <property type="component" value="Unassembled WGS sequence"/>
</dbReference>